<feature type="region of interest" description="Disordered" evidence="1">
    <location>
        <begin position="79"/>
        <end position="98"/>
    </location>
</feature>
<accession>A0A5C5YDF7</accession>
<keyword evidence="3" id="KW-1185">Reference proteome</keyword>
<proteinExistence type="predicted"/>
<gene>
    <name evidence="2" type="ORF">CA85_18600</name>
</gene>
<evidence type="ECO:0000256" key="1">
    <source>
        <dbReference type="SAM" id="MobiDB-lite"/>
    </source>
</evidence>
<dbReference type="Proteomes" id="UP000318053">
    <property type="component" value="Unassembled WGS sequence"/>
</dbReference>
<evidence type="ECO:0000313" key="3">
    <source>
        <dbReference type="Proteomes" id="UP000318053"/>
    </source>
</evidence>
<evidence type="ECO:0000313" key="2">
    <source>
        <dbReference type="EMBL" id="TWT73390.1"/>
    </source>
</evidence>
<comment type="caution">
    <text evidence="2">The sequence shown here is derived from an EMBL/GenBank/DDBJ whole genome shotgun (WGS) entry which is preliminary data.</text>
</comment>
<organism evidence="2 3">
    <name type="scientific">Allorhodopirellula solitaria</name>
    <dbReference type="NCBI Taxonomy" id="2527987"/>
    <lineage>
        <taxon>Bacteria</taxon>
        <taxon>Pseudomonadati</taxon>
        <taxon>Planctomycetota</taxon>
        <taxon>Planctomycetia</taxon>
        <taxon>Pirellulales</taxon>
        <taxon>Pirellulaceae</taxon>
        <taxon>Allorhodopirellula</taxon>
    </lineage>
</organism>
<reference evidence="2 3" key="1">
    <citation type="submission" date="2019-02" db="EMBL/GenBank/DDBJ databases">
        <title>Deep-cultivation of Planctomycetes and their phenomic and genomic characterization uncovers novel biology.</title>
        <authorList>
            <person name="Wiegand S."/>
            <person name="Jogler M."/>
            <person name="Boedeker C."/>
            <person name="Pinto D."/>
            <person name="Vollmers J."/>
            <person name="Rivas-Marin E."/>
            <person name="Kohn T."/>
            <person name="Peeters S.H."/>
            <person name="Heuer A."/>
            <person name="Rast P."/>
            <person name="Oberbeckmann S."/>
            <person name="Bunk B."/>
            <person name="Jeske O."/>
            <person name="Meyerdierks A."/>
            <person name="Storesund J.E."/>
            <person name="Kallscheuer N."/>
            <person name="Luecker S."/>
            <person name="Lage O.M."/>
            <person name="Pohl T."/>
            <person name="Merkel B.J."/>
            <person name="Hornburger P."/>
            <person name="Mueller R.-W."/>
            <person name="Bruemmer F."/>
            <person name="Labrenz M."/>
            <person name="Spormann A.M."/>
            <person name="Op Den Camp H."/>
            <person name="Overmann J."/>
            <person name="Amann R."/>
            <person name="Jetten M.S.M."/>
            <person name="Mascher T."/>
            <person name="Medema M.H."/>
            <person name="Devos D.P."/>
            <person name="Kaster A.-K."/>
            <person name="Ovreas L."/>
            <person name="Rohde M."/>
            <person name="Galperin M.Y."/>
            <person name="Jogler C."/>
        </authorList>
    </citation>
    <scope>NUCLEOTIDE SEQUENCE [LARGE SCALE GENOMIC DNA]</scope>
    <source>
        <strain evidence="2 3">CA85</strain>
    </source>
</reference>
<sequence>MQCGGEVSGAVVFHVSRQHSLPAEITYTLSSGQTIHYGGSAVDCLNPIDDLPLNLSLVVTPAIVDQDGGKSGSIGAAMQRLRASESTTSRQTGRHAKSIESLQLDRTRYAPNKSVADHQSPQRNRYFSVTTRDGRQCMERDFERINLRASSHARQCDGHVVGRVAWSTCHEGVRSCDRHCGGCQRAQTHNSRVV</sequence>
<protein>
    <submittedName>
        <fullName evidence="2">Uncharacterized protein</fullName>
    </submittedName>
</protein>
<name>A0A5C5YDF7_9BACT</name>
<dbReference type="EMBL" id="SJPK01000003">
    <property type="protein sequence ID" value="TWT73390.1"/>
    <property type="molecule type" value="Genomic_DNA"/>
</dbReference>
<dbReference type="AlphaFoldDB" id="A0A5C5YDF7"/>